<dbReference type="InterPro" id="IPR021843">
    <property type="entry name" value="PSME4_C"/>
</dbReference>
<dbReference type="SUPFAM" id="SSF48371">
    <property type="entry name" value="ARM repeat"/>
    <property type="match status" value="2"/>
</dbReference>
<evidence type="ECO:0000256" key="4">
    <source>
        <dbReference type="ARBA" id="ARBA00022763"/>
    </source>
</evidence>
<dbReference type="GO" id="GO:0006281">
    <property type="term" value="P:DNA repair"/>
    <property type="evidence" value="ECO:0007669"/>
    <property type="project" value="UniProtKB-KW"/>
</dbReference>
<dbReference type="GO" id="GO:0005829">
    <property type="term" value="C:cytosol"/>
    <property type="evidence" value="ECO:0007669"/>
    <property type="project" value="TreeGrafter"/>
</dbReference>
<organism evidence="14">
    <name type="scientific">Candidozyma auris</name>
    <name type="common">Yeast</name>
    <name type="synonym">Candida auris</name>
    <dbReference type="NCBI Taxonomy" id="498019"/>
    <lineage>
        <taxon>Eukaryota</taxon>
        <taxon>Fungi</taxon>
        <taxon>Dikarya</taxon>
        <taxon>Ascomycota</taxon>
        <taxon>Saccharomycotina</taxon>
        <taxon>Pichiomycetes</taxon>
        <taxon>Metschnikowiaceae</taxon>
        <taxon>Candidozyma</taxon>
    </lineage>
</organism>
<evidence type="ECO:0000259" key="12">
    <source>
        <dbReference type="Pfam" id="PF16507"/>
    </source>
</evidence>
<evidence type="ECO:0000256" key="8">
    <source>
        <dbReference type="SAM" id="Coils"/>
    </source>
</evidence>
<comment type="similarity">
    <text evidence="2">Belongs to the BLM10 family.</text>
</comment>
<dbReference type="GO" id="GO:0016504">
    <property type="term" value="F:peptidase activator activity"/>
    <property type="evidence" value="ECO:0007669"/>
    <property type="project" value="InterPro"/>
</dbReference>
<dbReference type="GO" id="GO:0005634">
    <property type="term" value="C:nucleus"/>
    <property type="evidence" value="ECO:0007669"/>
    <property type="project" value="TreeGrafter"/>
</dbReference>
<feature type="domain" description="Proteasome activator complex subunit 4 C-terminal" evidence="10">
    <location>
        <begin position="2813"/>
        <end position="2900"/>
    </location>
</feature>
<dbReference type="InterPro" id="IPR032372">
    <property type="entry name" value="Blm10_N"/>
</dbReference>
<sequence>MAEETINSPLESPQPQEEPPQTPQPSAEITPTPSPQPESEDQPKKPKRLTLQERLALAAKKKKRQAAEGESVRESPKPEDQSAEEPKEDNERSEDEVSALNKELEKLRVRSAALTEENRQLKACISKNVESQDVSKKLADKDAVIKQLMEEGQALSAKEIKLHEKVRAMAAQNAKLENSLKEYSQKNQDTLLRLEEVENIMKTHKLKSVTQLLEMLEDNNQKLSAAQSALEVEKVKNWEAKYKESQKQYELELQEKRNANKELNELKIQLQMTQNQSALDVKSRDDTINSLKEEIWTLKEESGAEISRLESKIEALRSENEGFMKMSMLDTDSEIKSSTEAESKHIAYSEYAKLSEAHKNLQQQYVSSQKNWKLIESQLLSKSEALEESSSSLKKGNIKAQNEIRRLNSQILTLKEEGERLSQRIGELESANSDLQFQISVKEEELRDTEAKKEELTTIFNADRHNTEVQENKLKEKIESLEEQIQELRETSLGGGKSVDSFAQLQSRKLRDSGLHINMEHHNRGHSASSVPTIMEGDSSTPAAFGNSFDQSNLSHQNLSAVSLADDLESFEATEGVPAPDDESVYWRNSVDRSGIPASQGGKNIQLLSKMSGSIRRLELEVLTLKEENAKLSEEINEAQQEILEKQDLQTKLETVESELQKLQKTLDEKVERETTLLEVIGEKSERVEELKADVADLKDLCRQQVQQMIEMAEKNMASGKESPTSKNTGNENLAVPIPVRKLAAGNNSTGDGGRPWTPNTELSIQKRRRPSYGTIETDREAHYNLDYPVNEEELLKHQLDPKSRFFARSRPRSLNLPSLLPYQPENPKDRAKFLSHIVAHLYIAVKSLDIQGSVSITAKDLASLRNVAGLSDIDLALETNLFEMNNEQARSTDDEETNTYFSHEDLDVEDEEEDEYEDDSEMDDEEELKESVDDFDSGETSQHKKSPKSAAVVSVRIWTHELLVWLKMKYDMPLTLRMALARVYYAICCCRGQHLNLRVYIKTFELLTKDVDLLQDAGFTLPWEPVYLELVNHFPGVDASFESFEKKDMNLLLKLAERSSSFYPQEALPEIFKHLGSKFSIPNASLVLSTMCMLPLTFQKDAKSETDIRHYLSALFFMWSKLSRSNGVDSHLTSRLGTIAMAFLTKASKDSSFSSQHGPYGVFTEGQFLHLINALINSLSINVQKFGSLKTKFFHGYSSAIVFSINGESSLERGGIMEHIETLLNAIESYVHPSNSGEWSRPISKFILSLIYQFQKRYNLENQATGNLHSLPDQHKLSKKLVERFVRDLLPIVRTGIQSKKASAVDDYLVCLNLLASMDAEQVLSSVLTDLYESLEGVISTHRVVTALRSLDELVRYFANTPIYRVHLTRLFTLALPGIDSNDLTKTMHTLEAFAAMASFVPIHDLTNGDGDSALAIQFTSSQLEYLQSKLYSNEADVRFDVTPELEEEALKSSSTAFKLLMKTFLERVFLLLRNIPDPSKSNGLEKDLCDCLQKFLFIMIESMSDDIFKCFREEVFNFVLDYSVHTIADVVGEICGGLIKRDPKYFKQIAPTLIDRVIEEVSENGAGKVRTGIDVEPLDQPLFWNLIILNECIGNAGKYVVALGPKLNKLSYFLMDNVKGSVVFASTYMLNQMLQAVTKMRINETRLINPAYVARNGVDANCWGGFQFDDYRFSRENLTFDWFIPDEECVRFAVDTFKAHISKALQKISGVLRDIIKNKEGTSQISLDLSDELRVHLLYLGYGVSGSSYLFDPSFDEDIPKLNDHKYESLQHRLLLLKQLRDLKSTKFSTKDEARIESVQENLQKIVDDIEGKDIIDFTEDLEKVFDIDMSGYLHSHKSDSNESIDEKQPTFKKPIAVGSLSQSDSPINESARATPMLGGVNLTTLNPAITFRERKLYTSRYFFGDDIEQRRANEMYLEVHRTRHLVGKSLHIIFKFLTTHLYDNIRIFKHLLYVLDIWFADVGRERNLDYSHSRISFTYLNDIQELNRVRKPFTRLTLGSRIESYHQMRVALHATSRNMSDLDKILIEDLTKASCSTYSAISDRAQATLLDAMKRVNNSYNVIVRTAFKILSKALEEDNHKKIESGLSIFQLKRIKSKMQGDFSYLGRYIDILHRSMLVDRPEVSELAQRLFQSLSGTICLPSKVCLIDHEMVDSIRPPDEFIDLEIKAVTLAKEKKREVYADKFEKIEDAVVTNEKQNNHWKLSSLNLQCLIDLQVDFDAPTRNDVLQILTKASSSDHPLIVRLALKGISKLLNKLFLLGAYNYNLSNAYDLSYVMRDFKIVDTKPKNNMSYAETWRQEVTNFDTPDYYIDHKASSGWLFWDDSMIAVRPEPNLDLNLREQDQRVLAGFASCVTSEWFHNIVNLWVTDNEANSAFQGTDVFATAGLVSLISNGIVETLRFDDLINIIKDIYVEDEKSSHIVICELISGLLIASKFTSPELAKKRDEFLVAFLTNLFENDLTPETKNIWTIFSWWIPSHVDCKRFPEVLKVLIDFRLDNDSNSALIKSTRLSYIRSVVASMTWAYPSPGHILELCFKNLTNKSQAIREQIGSLIAVTSFSFYGESMKDCASFVQACNEESEYMYRRSMEHTLFQKLPDLFEQVEAWRLQVKDLSAHEILNSEYICAATTILSWLNQALNTSIAIQYQEFVSKYIAPFLLHLTAMKDVCQLGNIEPISTFKKVSQIPFESKCLEEVVVMLEKLSKDSLNNVQFFILGEFIETIYFKNLFFLSKLQRQRIFDLTVTLMYHKNLEIREAASSTFSGLVHTSPPSVIDELVEVYKNRFAADLDRVRKQHRRTGFKNVSNAETIIMHGATLGLGALVHAFSFQSPPPPWIPELLTLLSNKASGVVGAVGRTAKETLGKFKKTRQDTWHVDSKVFSESQMQDLEGVLWKSYFI</sequence>
<dbReference type="PANTHER" id="PTHR32170">
    <property type="entry name" value="PROTEASOME ACTIVATOR COMPLEX SUBUNIT 4"/>
    <property type="match status" value="1"/>
</dbReference>
<name>A0A8F3AII0_CANAR</name>
<feature type="compositionally biased region" description="Basic and acidic residues" evidence="9">
    <location>
        <begin position="65"/>
        <end position="80"/>
    </location>
</feature>
<feature type="compositionally biased region" description="Acidic residues" evidence="9">
    <location>
        <begin position="81"/>
        <end position="97"/>
    </location>
</feature>
<dbReference type="InterPro" id="IPR022091">
    <property type="entry name" value="TMF_TATA-bd"/>
</dbReference>
<dbReference type="PANTHER" id="PTHR32170:SF3">
    <property type="entry name" value="PROTEASOME ACTIVATOR COMPLEX SUBUNIT 4"/>
    <property type="match status" value="1"/>
</dbReference>
<comment type="subcellular location">
    <subcellularLocation>
        <location evidence="1">Golgi apparatus</location>
    </subcellularLocation>
</comment>
<accession>A0A8F3AII0</accession>
<dbReference type="InterPro" id="IPR035309">
    <property type="entry name" value="PSME4"/>
</dbReference>
<dbReference type="InterPro" id="IPR016024">
    <property type="entry name" value="ARM-type_fold"/>
</dbReference>
<keyword evidence="5" id="KW-0333">Golgi apparatus</keyword>
<keyword evidence="7" id="KW-0234">DNA repair</keyword>
<dbReference type="Pfam" id="PF12329">
    <property type="entry name" value="TMF_DNA_bd"/>
    <property type="match status" value="1"/>
</dbReference>
<keyword evidence="6 8" id="KW-0175">Coiled coil</keyword>
<evidence type="ECO:0000259" key="13">
    <source>
        <dbReference type="Pfam" id="PF16547"/>
    </source>
</evidence>
<evidence type="ECO:0000256" key="5">
    <source>
        <dbReference type="ARBA" id="ARBA00023034"/>
    </source>
</evidence>
<dbReference type="InterPro" id="IPR032430">
    <property type="entry name" value="Blm10_mid"/>
</dbReference>
<dbReference type="Pfam" id="PF12325">
    <property type="entry name" value="TMF_TATA_bd"/>
    <property type="match status" value="1"/>
</dbReference>
<evidence type="ECO:0000256" key="7">
    <source>
        <dbReference type="ARBA" id="ARBA00023204"/>
    </source>
</evidence>
<reference evidence="14" key="1">
    <citation type="submission" date="2021-06" db="EMBL/GenBank/DDBJ databases">
        <title>Candida auris outbreak in lebanese hospital.</title>
        <authorList>
            <person name="Finianos M."/>
        </authorList>
    </citation>
    <scope>NUCLEOTIDE SEQUENCE</scope>
    <source>
        <strain evidence="14">CA7LBN</strain>
    </source>
</reference>
<evidence type="ECO:0000256" key="9">
    <source>
        <dbReference type="SAM" id="MobiDB-lite"/>
    </source>
</evidence>
<dbReference type="Pfam" id="PF11919">
    <property type="entry name" value="PSME4_C"/>
    <property type="match status" value="1"/>
</dbReference>
<feature type="coiled-coil region" evidence="8">
    <location>
        <begin position="608"/>
        <end position="708"/>
    </location>
</feature>
<dbReference type="GO" id="GO:0070628">
    <property type="term" value="F:proteasome binding"/>
    <property type="evidence" value="ECO:0007669"/>
    <property type="project" value="InterPro"/>
</dbReference>
<dbReference type="InterPro" id="IPR022092">
    <property type="entry name" value="TMF_DNA-bd"/>
</dbReference>
<feature type="domain" description="Proteasome activator Blm10 middle HEAT repeats region" evidence="12">
    <location>
        <begin position="1222"/>
        <end position="1753"/>
    </location>
</feature>
<dbReference type="Gene3D" id="1.10.287.2210">
    <property type="match status" value="1"/>
</dbReference>
<dbReference type="GO" id="GO:0005794">
    <property type="term" value="C:Golgi apparatus"/>
    <property type="evidence" value="ECO:0007669"/>
    <property type="project" value="UniProtKB-SubCell"/>
</dbReference>
<feature type="region of interest" description="Disordered" evidence="9">
    <location>
        <begin position="1"/>
        <end position="100"/>
    </location>
</feature>
<dbReference type="Proteomes" id="UP000825438">
    <property type="component" value="Chromosome VI"/>
</dbReference>
<proteinExistence type="inferred from homology"/>
<evidence type="ECO:0000256" key="2">
    <source>
        <dbReference type="ARBA" id="ARBA00005739"/>
    </source>
</evidence>
<dbReference type="Pfam" id="PF16547">
    <property type="entry name" value="BLM10_N"/>
    <property type="match status" value="1"/>
</dbReference>
<feature type="coiled-coil region" evidence="8">
    <location>
        <begin position="397"/>
        <end position="491"/>
    </location>
</feature>
<feature type="domain" description="Proteasome activator Blm10 N-terminal" evidence="13">
    <location>
        <begin position="775"/>
        <end position="853"/>
    </location>
</feature>
<evidence type="ECO:0000259" key="11">
    <source>
        <dbReference type="Pfam" id="PF12325"/>
    </source>
</evidence>
<evidence type="ECO:0000256" key="1">
    <source>
        <dbReference type="ARBA" id="ARBA00004555"/>
    </source>
</evidence>
<dbReference type="GO" id="GO:0010499">
    <property type="term" value="P:proteasomal ubiquitin-independent protein catabolic process"/>
    <property type="evidence" value="ECO:0007669"/>
    <property type="project" value="TreeGrafter"/>
</dbReference>
<dbReference type="Pfam" id="PF16507">
    <property type="entry name" value="HEAT_PSME4_mid"/>
    <property type="match status" value="1"/>
</dbReference>
<keyword evidence="4" id="KW-0227">DNA damage</keyword>
<evidence type="ECO:0000256" key="3">
    <source>
        <dbReference type="ARBA" id="ARBA00022737"/>
    </source>
</evidence>
<dbReference type="EMBL" id="CP076754">
    <property type="protein sequence ID" value="QWW25380.1"/>
    <property type="molecule type" value="Genomic_DNA"/>
</dbReference>
<feature type="coiled-coil region" evidence="8">
    <location>
        <begin position="166"/>
        <end position="326"/>
    </location>
</feature>
<evidence type="ECO:0000259" key="10">
    <source>
        <dbReference type="Pfam" id="PF11919"/>
    </source>
</evidence>
<feature type="compositionally biased region" description="Acidic residues" evidence="9">
    <location>
        <begin position="907"/>
        <end position="938"/>
    </location>
</feature>
<protein>
    <submittedName>
        <fullName evidence="14">Uncharacterized protein</fullName>
    </submittedName>
</protein>
<feature type="domain" description="TATA element modulatory factor 1 TATA binding" evidence="11">
    <location>
        <begin position="598"/>
        <end position="709"/>
    </location>
</feature>
<feature type="region of interest" description="Disordered" evidence="9">
    <location>
        <begin position="887"/>
        <end position="947"/>
    </location>
</feature>
<gene>
    <name evidence="14" type="ORF">CA7LBN_004267</name>
</gene>
<evidence type="ECO:0000256" key="6">
    <source>
        <dbReference type="ARBA" id="ARBA00023054"/>
    </source>
</evidence>
<evidence type="ECO:0000313" key="14">
    <source>
        <dbReference type="EMBL" id="QWW25380.1"/>
    </source>
</evidence>
<keyword evidence="3" id="KW-0677">Repeat</keyword>